<dbReference type="InterPro" id="IPR036236">
    <property type="entry name" value="Znf_C2H2_sf"/>
</dbReference>
<comment type="caution">
    <text evidence="8">The sequence shown here is derived from an EMBL/GenBank/DDBJ whole genome shotgun (WGS) entry which is preliminary data.</text>
</comment>
<keyword evidence="1" id="KW-0479">Metal-binding</keyword>
<feature type="domain" description="C2H2-type" evidence="7">
    <location>
        <begin position="237"/>
        <end position="264"/>
    </location>
</feature>
<feature type="region of interest" description="Disordered" evidence="6">
    <location>
        <begin position="93"/>
        <end position="113"/>
    </location>
</feature>
<dbReference type="Proteomes" id="UP000218231">
    <property type="component" value="Unassembled WGS sequence"/>
</dbReference>
<feature type="compositionally biased region" description="Basic and acidic residues" evidence="6">
    <location>
        <begin position="383"/>
        <end position="392"/>
    </location>
</feature>
<dbReference type="PROSITE" id="PS00028">
    <property type="entry name" value="ZINC_FINGER_C2H2_1"/>
    <property type="match status" value="2"/>
</dbReference>
<gene>
    <name evidence="8" type="ORF">WR25_10421</name>
</gene>
<organism evidence="8 9">
    <name type="scientific">Diploscapter pachys</name>
    <dbReference type="NCBI Taxonomy" id="2018661"/>
    <lineage>
        <taxon>Eukaryota</taxon>
        <taxon>Metazoa</taxon>
        <taxon>Ecdysozoa</taxon>
        <taxon>Nematoda</taxon>
        <taxon>Chromadorea</taxon>
        <taxon>Rhabditida</taxon>
        <taxon>Rhabditina</taxon>
        <taxon>Rhabditomorpha</taxon>
        <taxon>Rhabditoidea</taxon>
        <taxon>Rhabditidae</taxon>
        <taxon>Diploscapter</taxon>
    </lineage>
</organism>
<dbReference type="OrthoDB" id="10018191at2759"/>
<dbReference type="PANTHER" id="PTHR23235:SF161">
    <property type="entry name" value="C2H2-TYPE DOMAIN-CONTAINING PROTEIN"/>
    <property type="match status" value="1"/>
</dbReference>
<dbReference type="FunFam" id="3.30.160.60:FF:000557">
    <property type="entry name" value="zinc finger and SCAN domain-containing protein 29"/>
    <property type="match status" value="1"/>
</dbReference>
<evidence type="ECO:0000256" key="6">
    <source>
        <dbReference type="SAM" id="MobiDB-lite"/>
    </source>
</evidence>
<dbReference type="Pfam" id="PF00096">
    <property type="entry name" value="zf-C2H2"/>
    <property type="match status" value="2"/>
</dbReference>
<dbReference type="EMBL" id="LIAE01010353">
    <property type="protein sequence ID" value="PAV62632.1"/>
    <property type="molecule type" value="Genomic_DNA"/>
</dbReference>
<dbReference type="SUPFAM" id="SSF57667">
    <property type="entry name" value="beta-beta-alpha zinc fingers"/>
    <property type="match status" value="2"/>
</dbReference>
<feature type="domain" description="C2H2-type" evidence="7">
    <location>
        <begin position="265"/>
        <end position="292"/>
    </location>
</feature>
<evidence type="ECO:0000256" key="5">
    <source>
        <dbReference type="PROSITE-ProRule" id="PRU00042"/>
    </source>
</evidence>
<dbReference type="GO" id="GO:0005694">
    <property type="term" value="C:chromosome"/>
    <property type="evidence" value="ECO:0007669"/>
    <property type="project" value="UniProtKB-ARBA"/>
</dbReference>
<dbReference type="AlphaFoldDB" id="A0A2A2JM64"/>
<dbReference type="FunFam" id="3.30.160.60:FF:001732">
    <property type="entry name" value="Zgc:162936"/>
    <property type="match status" value="1"/>
</dbReference>
<keyword evidence="9" id="KW-1185">Reference proteome</keyword>
<keyword evidence="4" id="KW-0862">Zinc</keyword>
<dbReference type="GO" id="GO:0000978">
    <property type="term" value="F:RNA polymerase II cis-regulatory region sequence-specific DNA binding"/>
    <property type="evidence" value="ECO:0007669"/>
    <property type="project" value="TreeGrafter"/>
</dbReference>
<evidence type="ECO:0000256" key="4">
    <source>
        <dbReference type="ARBA" id="ARBA00022833"/>
    </source>
</evidence>
<reference evidence="8 9" key="1">
    <citation type="journal article" date="2017" name="Curr. Biol.">
        <title>Genome architecture and evolution of a unichromosomal asexual nematode.</title>
        <authorList>
            <person name="Fradin H."/>
            <person name="Zegar C."/>
            <person name="Gutwein M."/>
            <person name="Lucas J."/>
            <person name="Kovtun M."/>
            <person name="Corcoran D."/>
            <person name="Baugh L.R."/>
            <person name="Kiontke K."/>
            <person name="Gunsalus K."/>
            <person name="Fitch D.H."/>
            <person name="Piano F."/>
        </authorList>
    </citation>
    <scope>NUCLEOTIDE SEQUENCE [LARGE SCALE GENOMIC DNA]</scope>
    <source>
        <strain evidence="8">PF1309</strain>
    </source>
</reference>
<dbReference type="STRING" id="2018661.A0A2A2JM64"/>
<dbReference type="PROSITE" id="PS50157">
    <property type="entry name" value="ZINC_FINGER_C2H2_2"/>
    <property type="match status" value="2"/>
</dbReference>
<dbReference type="PANTHER" id="PTHR23235">
    <property type="entry name" value="KRUEPPEL-LIKE TRANSCRIPTION FACTOR"/>
    <property type="match status" value="1"/>
</dbReference>
<evidence type="ECO:0000313" key="8">
    <source>
        <dbReference type="EMBL" id="PAV62632.1"/>
    </source>
</evidence>
<protein>
    <recommendedName>
        <fullName evidence="7">C2H2-type domain-containing protein</fullName>
    </recommendedName>
</protein>
<dbReference type="Gene3D" id="3.30.160.60">
    <property type="entry name" value="Classic Zinc Finger"/>
    <property type="match status" value="3"/>
</dbReference>
<evidence type="ECO:0000259" key="7">
    <source>
        <dbReference type="PROSITE" id="PS50157"/>
    </source>
</evidence>
<keyword evidence="3 5" id="KW-0863">Zinc-finger</keyword>
<feature type="region of interest" description="Disordered" evidence="6">
    <location>
        <begin position="376"/>
        <end position="417"/>
    </location>
</feature>
<evidence type="ECO:0000256" key="1">
    <source>
        <dbReference type="ARBA" id="ARBA00022723"/>
    </source>
</evidence>
<evidence type="ECO:0000256" key="2">
    <source>
        <dbReference type="ARBA" id="ARBA00022737"/>
    </source>
</evidence>
<accession>A0A2A2JM64</accession>
<dbReference type="SMART" id="SM00355">
    <property type="entry name" value="ZnF_C2H2"/>
    <property type="match status" value="3"/>
</dbReference>
<evidence type="ECO:0000313" key="9">
    <source>
        <dbReference type="Proteomes" id="UP000218231"/>
    </source>
</evidence>
<dbReference type="GO" id="GO:0000981">
    <property type="term" value="F:DNA-binding transcription factor activity, RNA polymerase II-specific"/>
    <property type="evidence" value="ECO:0007669"/>
    <property type="project" value="TreeGrafter"/>
</dbReference>
<evidence type="ECO:0000256" key="3">
    <source>
        <dbReference type="ARBA" id="ARBA00022771"/>
    </source>
</evidence>
<proteinExistence type="predicted"/>
<dbReference type="GO" id="GO:0045893">
    <property type="term" value="P:positive regulation of DNA-templated transcription"/>
    <property type="evidence" value="ECO:0007669"/>
    <property type="project" value="UniProtKB-ARBA"/>
</dbReference>
<sequence>MSSLSSNDSISQWMSYRSDRSSSSSDSGVAVLSPPMCTSLLGHSMCSVLALSPPGLSPLTIHDSAFSTPTPSSSSHTQNRFTFDHVPFRRTSDSAVSTDVSAPTSAFDLPPRKKKGNQEKELVEVLKGVRRETQSHDILQRTTSIIPLTVTQTTCSLKDTLTVHVETENPIEKLMNSQLLLMCPSSSGHNLLSSSLSSPLASPAYLTVSPTDKSPLSLSSEQISISTDTEDPSKLQYYCAICKKDFRRPDILSRHLRRHTGEKPFGCDACGRFFSRSDHLRTHRRTHTDEKPYPCSICSYAARRRDVLTRHMATRHQAKAGASSFQRHRDVRRCLSDGDKSVWIAKGIAQRNRDRQVSDSFARVKEDTIELEDDVIVDDIEEERDKPSKSSDDAIQSLGLLGNSEPRKSDSSSDTIS</sequence>
<feature type="compositionally biased region" description="Polar residues" evidence="6">
    <location>
        <begin position="93"/>
        <end position="104"/>
    </location>
</feature>
<name>A0A2A2JM64_9BILA</name>
<dbReference type="InterPro" id="IPR013087">
    <property type="entry name" value="Znf_C2H2_type"/>
</dbReference>
<dbReference type="GO" id="GO:0008270">
    <property type="term" value="F:zinc ion binding"/>
    <property type="evidence" value="ECO:0007669"/>
    <property type="project" value="UniProtKB-KW"/>
</dbReference>
<keyword evidence="2" id="KW-0677">Repeat</keyword>